<dbReference type="InterPro" id="IPR027383">
    <property type="entry name" value="Znf_put"/>
</dbReference>
<keyword evidence="2" id="KW-0812">Transmembrane</keyword>
<dbReference type="RefSeq" id="WP_095985441.1">
    <property type="nucleotide sequence ID" value="NZ_CP022098.1"/>
</dbReference>
<dbReference type="Proteomes" id="UP000217257">
    <property type="component" value="Chromosome"/>
</dbReference>
<accession>A0A250J0P0</accession>
<evidence type="ECO:0000256" key="1">
    <source>
        <dbReference type="SAM" id="MobiDB-lite"/>
    </source>
</evidence>
<feature type="domain" description="Putative zinc-finger" evidence="3">
    <location>
        <begin position="4"/>
        <end position="37"/>
    </location>
</feature>
<name>A0A250J0P0_9BACT</name>
<dbReference type="InterPro" id="IPR041916">
    <property type="entry name" value="Anti_sigma_zinc_sf"/>
</dbReference>
<evidence type="ECO:0000313" key="5">
    <source>
        <dbReference type="Proteomes" id="UP000217257"/>
    </source>
</evidence>
<dbReference type="EMBL" id="CP022098">
    <property type="protein sequence ID" value="ATB37078.1"/>
    <property type="molecule type" value="Genomic_DNA"/>
</dbReference>
<feature type="transmembrane region" description="Helical" evidence="2">
    <location>
        <begin position="86"/>
        <end position="108"/>
    </location>
</feature>
<dbReference type="KEGG" id="cfus:CYFUS_002499"/>
<feature type="compositionally biased region" description="Acidic residues" evidence="1">
    <location>
        <begin position="150"/>
        <end position="159"/>
    </location>
</feature>
<protein>
    <recommendedName>
        <fullName evidence="3">Putative zinc-finger domain-containing protein</fullName>
    </recommendedName>
</protein>
<feature type="compositionally biased region" description="Polar residues" evidence="1">
    <location>
        <begin position="171"/>
        <end position="181"/>
    </location>
</feature>
<dbReference type="AlphaFoldDB" id="A0A250J0P0"/>
<evidence type="ECO:0000313" key="4">
    <source>
        <dbReference type="EMBL" id="ATB37078.1"/>
    </source>
</evidence>
<dbReference type="Pfam" id="PF13490">
    <property type="entry name" value="zf-HC2"/>
    <property type="match status" value="1"/>
</dbReference>
<sequence>MSACQDMAESLTLWAAGALEPQEETRVRAHLDTCAACLREASALRDTLGLAALPTPSPREQAVLEALPQSTVGRWRRDQVRRATHLRTTGVLMAAAAVLLLLLGPGLLPRTPSSSTPHASPEAASSTEEDVLALEQWALADPLSDALDLTDVDLEDDPEATPSWDVETDEFLSSPSLGESL</sequence>
<keyword evidence="2" id="KW-1133">Transmembrane helix</keyword>
<proteinExistence type="predicted"/>
<gene>
    <name evidence="4" type="ORF">CYFUS_002499</name>
</gene>
<dbReference type="Gene3D" id="1.10.10.1320">
    <property type="entry name" value="Anti-sigma factor, zinc-finger domain"/>
    <property type="match status" value="1"/>
</dbReference>
<organism evidence="4 5">
    <name type="scientific">Cystobacter fuscus</name>
    <dbReference type="NCBI Taxonomy" id="43"/>
    <lineage>
        <taxon>Bacteria</taxon>
        <taxon>Pseudomonadati</taxon>
        <taxon>Myxococcota</taxon>
        <taxon>Myxococcia</taxon>
        <taxon>Myxococcales</taxon>
        <taxon>Cystobacterineae</taxon>
        <taxon>Archangiaceae</taxon>
        <taxon>Cystobacter</taxon>
    </lineage>
</organism>
<feature type="region of interest" description="Disordered" evidence="1">
    <location>
        <begin position="150"/>
        <end position="181"/>
    </location>
</feature>
<evidence type="ECO:0000259" key="3">
    <source>
        <dbReference type="Pfam" id="PF13490"/>
    </source>
</evidence>
<evidence type="ECO:0000256" key="2">
    <source>
        <dbReference type="SAM" id="Phobius"/>
    </source>
</evidence>
<keyword evidence="2" id="KW-0472">Membrane</keyword>
<reference evidence="4 5" key="1">
    <citation type="submission" date="2017-06" db="EMBL/GenBank/DDBJ databases">
        <title>Sequencing and comparative analysis of myxobacterial genomes.</title>
        <authorList>
            <person name="Rupp O."/>
            <person name="Goesmann A."/>
            <person name="Sogaard-Andersen L."/>
        </authorList>
    </citation>
    <scope>NUCLEOTIDE SEQUENCE [LARGE SCALE GENOMIC DNA]</scope>
    <source>
        <strain evidence="4 5">DSM 52655</strain>
    </source>
</reference>